<reference evidence="1" key="1">
    <citation type="journal article" date="2014" name="Int. J. Syst. Evol. Microbiol.">
        <title>Complete genome sequence of Corynebacterium casei LMG S-19264T (=DSM 44701T), isolated from a smear-ripened cheese.</title>
        <authorList>
            <consortium name="US DOE Joint Genome Institute (JGI-PGF)"/>
            <person name="Walter F."/>
            <person name="Albersmeier A."/>
            <person name="Kalinowski J."/>
            <person name="Ruckert C."/>
        </authorList>
    </citation>
    <scope>NUCLEOTIDE SEQUENCE</scope>
    <source>
        <strain evidence="1">JCM 3086</strain>
    </source>
</reference>
<comment type="caution">
    <text evidence="1">The sequence shown here is derived from an EMBL/GenBank/DDBJ whole genome shotgun (WGS) entry which is preliminary data.</text>
</comment>
<proteinExistence type="predicted"/>
<dbReference type="SUPFAM" id="SSF48498">
    <property type="entry name" value="Tetracyclin repressor-like, C-terminal domain"/>
    <property type="match status" value="1"/>
</dbReference>
<gene>
    <name evidence="1" type="ORF">GCM10010121_043150</name>
</gene>
<dbReference type="EMBL" id="BMQA01000013">
    <property type="protein sequence ID" value="GGJ27287.1"/>
    <property type="molecule type" value="Genomic_DNA"/>
</dbReference>
<evidence type="ECO:0008006" key="3">
    <source>
        <dbReference type="Google" id="ProtNLM"/>
    </source>
</evidence>
<organism evidence="1 2">
    <name type="scientific">Streptomyces brasiliensis</name>
    <dbReference type="NCBI Taxonomy" id="1954"/>
    <lineage>
        <taxon>Bacteria</taxon>
        <taxon>Bacillati</taxon>
        <taxon>Actinomycetota</taxon>
        <taxon>Actinomycetes</taxon>
        <taxon>Kitasatosporales</taxon>
        <taxon>Streptomycetaceae</taxon>
        <taxon>Streptomyces</taxon>
    </lineage>
</organism>
<dbReference type="Proteomes" id="UP000657574">
    <property type="component" value="Unassembled WGS sequence"/>
</dbReference>
<dbReference type="AlphaFoldDB" id="A0A917KTM9"/>
<name>A0A917KTM9_9ACTN</name>
<evidence type="ECO:0000313" key="2">
    <source>
        <dbReference type="Proteomes" id="UP000657574"/>
    </source>
</evidence>
<protein>
    <recommendedName>
        <fullName evidence="3">TetR family transcriptional regulator</fullName>
    </recommendedName>
</protein>
<accession>A0A917KTM9</accession>
<keyword evidence="2" id="KW-1185">Reference proteome</keyword>
<dbReference type="Gene3D" id="1.10.357.10">
    <property type="entry name" value="Tetracycline Repressor, domain 2"/>
    <property type="match status" value="1"/>
</dbReference>
<dbReference type="InterPro" id="IPR036271">
    <property type="entry name" value="Tet_transcr_reg_TetR-rel_C_sf"/>
</dbReference>
<evidence type="ECO:0000313" key="1">
    <source>
        <dbReference type="EMBL" id="GGJ27287.1"/>
    </source>
</evidence>
<reference evidence="1" key="2">
    <citation type="submission" date="2020-09" db="EMBL/GenBank/DDBJ databases">
        <authorList>
            <person name="Sun Q."/>
            <person name="Ohkuma M."/>
        </authorList>
    </citation>
    <scope>NUCLEOTIDE SEQUENCE</scope>
    <source>
        <strain evidence="1">JCM 3086</strain>
    </source>
</reference>
<dbReference type="RefSeq" id="WP_189312851.1">
    <property type="nucleotide sequence ID" value="NZ_BMQA01000013.1"/>
</dbReference>
<sequence>MLLYYFGTKERLVSEALAIDERRPLLRIREAVAAAGPPEDAAGLRRLLDGMWRQFGCPDLRAALPLYLEMMTTSLLHPDRYGPLMRDLLTEWTDLVAGLLRGLGLSGERAAHEATVLVDAGFGLLFVPLATGDWERATTAYGLLLDRLEPGWRATPDDCRDA</sequence>